<reference evidence="1 2" key="1">
    <citation type="submission" date="2019-05" db="EMBL/GenBank/DDBJ databases">
        <title>The Complete Genome Sequence of the n-alkane-degrading Desulfoglaeba alkanexedens ALDC reveals multiple alkylsuccinate synthase gene clusters.</title>
        <authorList>
            <person name="Callaghan A.V."/>
            <person name="Davidova I.A."/>
            <person name="Duncan K.E."/>
            <person name="Morris B."/>
            <person name="McInerney M.J."/>
        </authorList>
    </citation>
    <scope>NUCLEOTIDE SEQUENCE [LARGE SCALE GENOMIC DNA]</scope>
    <source>
        <strain evidence="1 2">ALDC</strain>
    </source>
</reference>
<dbReference type="AlphaFoldDB" id="A0A4V1ERK1"/>
<dbReference type="KEGG" id="dax:FDQ92_06870"/>
<protein>
    <recommendedName>
        <fullName evidence="3">Transposase</fullName>
    </recommendedName>
</protein>
<evidence type="ECO:0000313" key="1">
    <source>
        <dbReference type="EMBL" id="QCQ21921.1"/>
    </source>
</evidence>
<dbReference type="OrthoDB" id="5418787at2"/>
<dbReference type="EMBL" id="CP040098">
    <property type="protein sequence ID" value="QCQ21921.1"/>
    <property type="molecule type" value="Genomic_DNA"/>
</dbReference>
<gene>
    <name evidence="1" type="ORF">FDQ92_06870</name>
</gene>
<organism evidence="1 2">
    <name type="scientific">Desulfoglaeba alkanexedens ALDC</name>
    <dbReference type="NCBI Taxonomy" id="980445"/>
    <lineage>
        <taxon>Bacteria</taxon>
        <taxon>Pseudomonadati</taxon>
        <taxon>Thermodesulfobacteriota</taxon>
        <taxon>Syntrophobacteria</taxon>
        <taxon>Syntrophobacterales</taxon>
        <taxon>Syntrophobacteraceae</taxon>
        <taxon>Desulfoglaeba</taxon>
    </lineage>
</organism>
<evidence type="ECO:0000313" key="2">
    <source>
        <dbReference type="Proteomes" id="UP000298602"/>
    </source>
</evidence>
<dbReference type="RefSeq" id="WP_137423890.1">
    <property type="nucleotide sequence ID" value="NZ_CP040098.1"/>
</dbReference>
<sequence>MRDAAGRRRQYGEKLALIELFEKRRGSFEQERIELYGQVKDVAVLTLDLLWKPIGEKQRFVLVADGDERFILMASDLTLGARDMILAYSYRFKIEVSFKVLNHLIGAFFYRFWTTAWPRIGKATNSDLSTVDDDRRKRLIAETTNAVEAFVNFGCIANGILQILALTCHKRIWQRYTGWLRTVSSAIPSEEVVQSVVQQEYFQNFRAFSNDAIYTIIMSKNRGDQQDWMSLAA</sequence>
<evidence type="ECO:0008006" key="3">
    <source>
        <dbReference type="Google" id="ProtNLM"/>
    </source>
</evidence>
<dbReference type="Proteomes" id="UP000298602">
    <property type="component" value="Chromosome"/>
</dbReference>
<name>A0A4V1ERK1_9BACT</name>
<reference evidence="1 2" key="2">
    <citation type="submission" date="2019-05" db="EMBL/GenBank/DDBJ databases">
        <authorList>
            <person name="Suflita J.M."/>
            <person name="Marks C.R."/>
        </authorList>
    </citation>
    <scope>NUCLEOTIDE SEQUENCE [LARGE SCALE GENOMIC DNA]</scope>
    <source>
        <strain evidence="1 2">ALDC</strain>
    </source>
</reference>
<proteinExistence type="predicted"/>
<keyword evidence="2" id="KW-1185">Reference proteome</keyword>
<accession>A0A4V1ERK1</accession>